<keyword evidence="3" id="KW-1185">Reference proteome</keyword>
<reference evidence="2 3" key="1">
    <citation type="journal article" date="2011" name="J. Bacteriol.">
        <title>Genome sequence of Haloplasma contractile, an unusual contractile bacterium from a deep-sea anoxic brine lake.</title>
        <authorList>
            <person name="Antunes A."/>
            <person name="Alam I."/>
            <person name="El Dorry H."/>
            <person name="Siam R."/>
            <person name="Robertson A."/>
            <person name="Bajic V.B."/>
            <person name="Stingl U."/>
        </authorList>
    </citation>
    <scope>NUCLEOTIDE SEQUENCE [LARGE SCALE GENOMIC DNA]</scope>
    <source>
        <strain evidence="2 3">SSD-17B</strain>
    </source>
</reference>
<dbReference type="Gene3D" id="3.10.580.10">
    <property type="entry name" value="CBS-domain"/>
    <property type="match status" value="1"/>
</dbReference>
<dbReference type="OrthoDB" id="49104at2"/>
<dbReference type="AlphaFoldDB" id="U2DUL5"/>
<sequence length="239" mass="28348">MKNSDIFLKLYNKFDQYMRKEFDKGSRSGHRYLIDELSRSNNLFKFYRDDLKQFAELRNAIIHNTHITDKKDGIAIAEPHDEVIERYRNVLNKIYKPKTAIDICKKLYNRDAFIANKETKIITIIKEMYDKTYTCVPVIEKDHLVGVFSENVLISYIAKHETCKIIETSINDIIDLIDVRQHQGEFFVFCKPTETIYDIKQFFLDDKIDDKRLEMVFVTENGKKHEKVLGFITAWDLID</sequence>
<dbReference type="InterPro" id="IPR000644">
    <property type="entry name" value="CBS_dom"/>
</dbReference>
<dbReference type="SUPFAM" id="SSF54631">
    <property type="entry name" value="CBS-domain pair"/>
    <property type="match status" value="1"/>
</dbReference>
<evidence type="ECO:0000259" key="1">
    <source>
        <dbReference type="Pfam" id="PF00571"/>
    </source>
</evidence>
<protein>
    <submittedName>
        <fullName evidence="2">CBS domain containing protein</fullName>
    </submittedName>
</protein>
<accession>U2DUL5</accession>
<name>U2DUL5_9MOLU</name>
<evidence type="ECO:0000313" key="3">
    <source>
        <dbReference type="Proteomes" id="UP000005707"/>
    </source>
</evidence>
<dbReference type="RefSeq" id="WP_008827297.1">
    <property type="nucleotide sequence ID" value="NZ_AFNU02000006.1"/>
</dbReference>
<evidence type="ECO:0000313" key="2">
    <source>
        <dbReference type="EMBL" id="ERJ12097.1"/>
    </source>
</evidence>
<feature type="domain" description="CBS" evidence="1">
    <location>
        <begin position="107"/>
        <end position="158"/>
    </location>
</feature>
<dbReference type="EMBL" id="AFNU02000006">
    <property type="protein sequence ID" value="ERJ12097.1"/>
    <property type="molecule type" value="Genomic_DNA"/>
</dbReference>
<dbReference type="InterPro" id="IPR046342">
    <property type="entry name" value="CBS_dom_sf"/>
</dbReference>
<dbReference type="Proteomes" id="UP000005707">
    <property type="component" value="Unassembled WGS sequence"/>
</dbReference>
<dbReference type="eggNOG" id="COG0517">
    <property type="taxonomic scope" value="Bacteria"/>
</dbReference>
<proteinExistence type="predicted"/>
<gene>
    <name evidence="2" type="ORF">HLPCO_002011</name>
</gene>
<dbReference type="Pfam" id="PF00571">
    <property type="entry name" value="CBS"/>
    <property type="match status" value="1"/>
</dbReference>
<reference evidence="2 3" key="2">
    <citation type="journal article" date="2013" name="PLoS ONE">
        <title>INDIGO - INtegrated Data Warehouse of MIcrobial GenOmes with Examples from the Red Sea Extremophiles.</title>
        <authorList>
            <person name="Alam I."/>
            <person name="Antunes A."/>
            <person name="Kamau A.A."/>
            <person name="Ba Alawi W."/>
            <person name="Kalkatawi M."/>
            <person name="Stingl U."/>
            <person name="Bajic V.B."/>
        </authorList>
    </citation>
    <scope>NUCLEOTIDE SEQUENCE [LARGE SCALE GENOMIC DNA]</scope>
    <source>
        <strain evidence="2 3">SSD-17B</strain>
    </source>
</reference>
<dbReference type="InParanoid" id="U2DUL5"/>
<organism evidence="2 3">
    <name type="scientific">Haloplasma contractile SSD-17B</name>
    <dbReference type="NCBI Taxonomy" id="1033810"/>
    <lineage>
        <taxon>Bacteria</taxon>
        <taxon>Bacillati</taxon>
        <taxon>Mycoplasmatota</taxon>
        <taxon>Mollicutes</taxon>
        <taxon>Haloplasmatales</taxon>
        <taxon>Haloplasmataceae</taxon>
        <taxon>Haloplasma</taxon>
    </lineage>
</organism>
<comment type="caution">
    <text evidence="2">The sequence shown here is derived from an EMBL/GenBank/DDBJ whole genome shotgun (WGS) entry which is preliminary data.</text>
</comment>
<dbReference type="STRING" id="1033810.HLPCO_002011"/>